<evidence type="ECO:0000313" key="3">
    <source>
        <dbReference type="Proteomes" id="UP000801492"/>
    </source>
</evidence>
<feature type="region of interest" description="Disordered" evidence="1">
    <location>
        <begin position="213"/>
        <end position="263"/>
    </location>
</feature>
<sequence>MITVKVCEEESSRRVRSKQNHISPVGPPTPEKLLSHRSNFLGVLGRPDFALPDTLQCPVTALKSLSILRVFTRLGHDRGGGDKIFAKSPESQQQTRGRPWSAAARGGPHPRSLACYATETQLLGALHKRRQTRIKEPRSKPKGRQEQVEWGCVGVGAECQSDSLNYPLEQLLVDDCVELSWARQETGIQLFNPDIFDDYSFALAGTTNVGLTKADEKDKARATNENLKDKTTQENFQTHQNGVKNNKANSNNSDDTSQEGESITSIEEDIKEIAVQTHATKNVKFDDLFPISFVSNKEKKKDRNKIHMEVVKNAKRQIFKKFPGQSRKEIVYAEDSENEDEKENLITHGECADVSSRAKIFVCDVTYIEPKIALRVCPEVSSGFVSSPTDFGSYFQTRSETWLRSFRELTEV</sequence>
<dbReference type="EMBL" id="VTPC01090912">
    <property type="protein sequence ID" value="KAF2880780.1"/>
    <property type="molecule type" value="Genomic_DNA"/>
</dbReference>
<evidence type="ECO:0000256" key="1">
    <source>
        <dbReference type="SAM" id="MobiDB-lite"/>
    </source>
</evidence>
<keyword evidence="3" id="KW-1185">Reference proteome</keyword>
<feature type="compositionally biased region" description="Polar residues" evidence="1">
    <location>
        <begin position="233"/>
        <end position="243"/>
    </location>
</feature>
<reference evidence="2" key="1">
    <citation type="submission" date="2019-08" db="EMBL/GenBank/DDBJ databases">
        <title>The genome of the North American firefly Photinus pyralis.</title>
        <authorList>
            <consortium name="Photinus pyralis genome working group"/>
            <person name="Fallon T.R."/>
            <person name="Sander Lower S.E."/>
            <person name="Weng J.-K."/>
        </authorList>
    </citation>
    <scope>NUCLEOTIDE SEQUENCE</scope>
    <source>
        <strain evidence="2">TRF0915ILg1</strain>
        <tissue evidence="2">Whole body</tissue>
    </source>
</reference>
<feature type="compositionally biased region" description="Basic and acidic residues" evidence="1">
    <location>
        <begin position="213"/>
        <end position="232"/>
    </location>
</feature>
<evidence type="ECO:0000313" key="2">
    <source>
        <dbReference type="EMBL" id="KAF2880780.1"/>
    </source>
</evidence>
<feature type="region of interest" description="Disordered" evidence="1">
    <location>
        <begin position="9"/>
        <end position="30"/>
    </location>
</feature>
<feature type="region of interest" description="Disordered" evidence="1">
    <location>
        <begin position="79"/>
        <end position="107"/>
    </location>
</feature>
<proteinExistence type="predicted"/>
<comment type="caution">
    <text evidence="2">The sequence shown here is derived from an EMBL/GenBank/DDBJ whole genome shotgun (WGS) entry which is preliminary data.</text>
</comment>
<gene>
    <name evidence="2" type="ORF">ILUMI_25408</name>
</gene>
<feature type="compositionally biased region" description="Low complexity" evidence="1">
    <location>
        <begin position="244"/>
        <end position="255"/>
    </location>
</feature>
<protein>
    <submittedName>
        <fullName evidence="2">Uncharacterized protein</fullName>
    </submittedName>
</protein>
<dbReference type="Proteomes" id="UP000801492">
    <property type="component" value="Unassembled WGS sequence"/>
</dbReference>
<organism evidence="2 3">
    <name type="scientific">Ignelater luminosus</name>
    <name type="common">Cucubano</name>
    <name type="synonym">Pyrophorus luminosus</name>
    <dbReference type="NCBI Taxonomy" id="2038154"/>
    <lineage>
        <taxon>Eukaryota</taxon>
        <taxon>Metazoa</taxon>
        <taxon>Ecdysozoa</taxon>
        <taxon>Arthropoda</taxon>
        <taxon>Hexapoda</taxon>
        <taxon>Insecta</taxon>
        <taxon>Pterygota</taxon>
        <taxon>Neoptera</taxon>
        <taxon>Endopterygota</taxon>
        <taxon>Coleoptera</taxon>
        <taxon>Polyphaga</taxon>
        <taxon>Elateriformia</taxon>
        <taxon>Elateroidea</taxon>
        <taxon>Elateridae</taxon>
        <taxon>Agrypninae</taxon>
        <taxon>Pyrophorini</taxon>
        <taxon>Ignelater</taxon>
    </lineage>
</organism>
<dbReference type="AlphaFoldDB" id="A0A8K0CBT3"/>
<accession>A0A8K0CBT3</accession>
<name>A0A8K0CBT3_IGNLU</name>